<dbReference type="InterPro" id="IPR057596">
    <property type="entry name" value="RDRP_core"/>
</dbReference>
<evidence type="ECO:0000259" key="4">
    <source>
        <dbReference type="PROSITE" id="PS50158"/>
    </source>
</evidence>
<evidence type="ECO:0000256" key="3">
    <source>
        <dbReference type="SAM" id="MobiDB-lite"/>
    </source>
</evidence>
<keyword evidence="1" id="KW-0479">Metal-binding</keyword>
<evidence type="ECO:0000313" key="5">
    <source>
        <dbReference type="EnsemblProtists" id="EOD28440"/>
    </source>
</evidence>
<dbReference type="GO" id="GO:0030422">
    <property type="term" value="P:siRNA processing"/>
    <property type="evidence" value="ECO:0007669"/>
    <property type="project" value="TreeGrafter"/>
</dbReference>
<dbReference type="Pfam" id="PF05183">
    <property type="entry name" value="RdRP"/>
    <property type="match status" value="1"/>
</dbReference>
<dbReference type="HOGENOM" id="CLU_273796_0_0_1"/>
<reference evidence="5" key="2">
    <citation type="submission" date="2024-10" db="UniProtKB">
        <authorList>
            <consortium name="EnsemblProtists"/>
        </authorList>
    </citation>
    <scope>IDENTIFICATION</scope>
</reference>
<dbReference type="InterPro" id="IPR001878">
    <property type="entry name" value="Znf_CCHC"/>
</dbReference>
<dbReference type="GO" id="GO:0003723">
    <property type="term" value="F:RNA binding"/>
    <property type="evidence" value="ECO:0007669"/>
    <property type="project" value="UniProtKB-KW"/>
</dbReference>
<dbReference type="eggNOG" id="KOG0988">
    <property type="taxonomic scope" value="Eukaryota"/>
</dbReference>
<accession>A0A0D3JY55</accession>
<dbReference type="SUPFAM" id="SSF57756">
    <property type="entry name" value="Retrovirus zinc finger-like domains"/>
    <property type="match status" value="1"/>
</dbReference>
<dbReference type="GeneID" id="17273986"/>
<dbReference type="PaxDb" id="2903-EOD28440"/>
<evidence type="ECO:0000256" key="2">
    <source>
        <dbReference type="RuleBase" id="RU363098"/>
    </source>
</evidence>
<dbReference type="GO" id="GO:0003968">
    <property type="term" value="F:RNA-directed RNA polymerase activity"/>
    <property type="evidence" value="ECO:0007669"/>
    <property type="project" value="UniProtKB-KW"/>
</dbReference>
<feature type="region of interest" description="Disordered" evidence="3">
    <location>
        <begin position="925"/>
        <end position="948"/>
    </location>
</feature>
<keyword evidence="2" id="KW-0548">Nucleotidyltransferase</keyword>
<protein>
    <recommendedName>
        <fullName evidence="2">RNA-dependent RNA polymerase</fullName>
        <ecNumber evidence="2">2.7.7.48</ecNumber>
    </recommendedName>
</protein>
<dbReference type="InterPro" id="IPR007855">
    <property type="entry name" value="RDRP"/>
</dbReference>
<dbReference type="KEGG" id="ehx:EMIHUDRAFT_99932"/>
<keyword evidence="2" id="KW-0808">Transferase</keyword>
<dbReference type="SMART" id="SM00343">
    <property type="entry name" value="ZnF_C2HC"/>
    <property type="match status" value="1"/>
</dbReference>
<feature type="region of interest" description="Disordered" evidence="3">
    <location>
        <begin position="82"/>
        <end position="162"/>
    </location>
</feature>
<keyword evidence="2" id="KW-0696">RNA-directed RNA polymerase</keyword>
<dbReference type="PANTHER" id="PTHR23079">
    <property type="entry name" value="RNA-DEPENDENT RNA POLYMERASE"/>
    <property type="match status" value="1"/>
</dbReference>
<comment type="catalytic activity">
    <reaction evidence="2">
        <text>RNA(n) + a ribonucleoside 5'-triphosphate = RNA(n+1) + diphosphate</text>
        <dbReference type="Rhea" id="RHEA:21248"/>
        <dbReference type="Rhea" id="RHEA-COMP:14527"/>
        <dbReference type="Rhea" id="RHEA-COMP:17342"/>
        <dbReference type="ChEBI" id="CHEBI:33019"/>
        <dbReference type="ChEBI" id="CHEBI:61557"/>
        <dbReference type="ChEBI" id="CHEBI:140395"/>
        <dbReference type="EC" id="2.7.7.48"/>
    </reaction>
</comment>
<dbReference type="EC" id="2.7.7.48" evidence="2"/>
<reference evidence="6" key="1">
    <citation type="journal article" date="2013" name="Nature">
        <title>Pan genome of the phytoplankton Emiliania underpins its global distribution.</title>
        <authorList>
            <person name="Read B.A."/>
            <person name="Kegel J."/>
            <person name="Klute M.J."/>
            <person name="Kuo A."/>
            <person name="Lefebvre S.C."/>
            <person name="Maumus F."/>
            <person name="Mayer C."/>
            <person name="Miller J."/>
            <person name="Monier A."/>
            <person name="Salamov A."/>
            <person name="Young J."/>
            <person name="Aguilar M."/>
            <person name="Claverie J.M."/>
            <person name="Frickenhaus S."/>
            <person name="Gonzalez K."/>
            <person name="Herman E.K."/>
            <person name="Lin Y.C."/>
            <person name="Napier J."/>
            <person name="Ogata H."/>
            <person name="Sarno A.F."/>
            <person name="Shmutz J."/>
            <person name="Schroeder D."/>
            <person name="de Vargas C."/>
            <person name="Verret F."/>
            <person name="von Dassow P."/>
            <person name="Valentin K."/>
            <person name="Van de Peer Y."/>
            <person name="Wheeler G."/>
            <person name="Dacks J.B."/>
            <person name="Delwiche C.F."/>
            <person name="Dyhrman S.T."/>
            <person name="Glockner G."/>
            <person name="John U."/>
            <person name="Richards T."/>
            <person name="Worden A.Z."/>
            <person name="Zhang X."/>
            <person name="Grigoriev I.V."/>
            <person name="Allen A.E."/>
            <person name="Bidle K."/>
            <person name="Borodovsky M."/>
            <person name="Bowler C."/>
            <person name="Brownlee C."/>
            <person name="Cock J.M."/>
            <person name="Elias M."/>
            <person name="Gladyshev V.N."/>
            <person name="Groth M."/>
            <person name="Guda C."/>
            <person name="Hadaegh A."/>
            <person name="Iglesias-Rodriguez M.D."/>
            <person name="Jenkins J."/>
            <person name="Jones B.M."/>
            <person name="Lawson T."/>
            <person name="Leese F."/>
            <person name="Lindquist E."/>
            <person name="Lobanov A."/>
            <person name="Lomsadze A."/>
            <person name="Malik S.B."/>
            <person name="Marsh M.E."/>
            <person name="Mackinder L."/>
            <person name="Mock T."/>
            <person name="Mueller-Roeber B."/>
            <person name="Pagarete A."/>
            <person name="Parker M."/>
            <person name="Probert I."/>
            <person name="Quesneville H."/>
            <person name="Raines C."/>
            <person name="Rensing S.A."/>
            <person name="Riano-Pachon D.M."/>
            <person name="Richier S."/>
            <person name="Rokitta S."/>
            <person name="Shiraiwa Y."/>
            <person name="Soanes D.M."/>
            <person name="van der Giezen M."/>
            <person name="Wahlund T.M."/>
            <person name="Williams B."/>
            <person name="Wilson W."/>
            <person name="Wolfe G."/>
            <person name="Wurch L.L."/>
        </authorList>
    </citation>
    <scope>NUCLEOTIDE SEQUENCE</scope>
</reference>
<proteinExistence type="inferred from homology"/>
<evidence type="ECO:0000313" key="6">
    <source>
        <dbReference type="Proteomes" id="UP000013827"/>
    </source>
</evidence>
<dbReference type="PANTHER" id="PTHR23079:SF55">
    <property type="entry name" value="RNA-DIRECTED RNA POLYMERASE"/>
    <property type="match status" value="1"/>
</dbReference>
<keyword evidence="1" id="KW-0862">Zinc</keyword>
<feature type="domain" description="CCHC-type" evidence="4">
    <location>
        <begin position="297"/>
        <end position="312"/>
    </location>
</feature>
<dbReference type="RefSeq" id="XP_005780869.1">
    <property type="nucleotide sequence ID" value="XM_005780812.1"/>
</dbReference>
<dbReference type="GO" id="GO:0008270">
    <property type="term" value="F:zinc ion binding"/>
    <property type="evidence" value="ECO:0007669"/>
    <property type="project" value="UniProtKB-KW"/>
</dbReference>
<name>A0A0D3JY55_EMIH1</name>
<sequence>MADSQESFWDETDNATQLHAAFDEAQAHAQSRPNATIATAAVLSPQPAARPNATIATAAVLSPQPAARPNATIATAAVLSPQPALGAPGSSSARPSPPRLPPSSEARLSQTMPQRRVPSSPAASSASLHSSSASSIASPASSSRPGPASTPDSSSSLASPLSLPSPLPLPFPLRFVLKAAGVARIDAAARRSLLDAFTREGWPGVLRATAGGRLRNVKRIAVPTPPPATKEPGRRMTCGYRVRYDPETGHVACLWPRLRPETKADRVLGADQLLQVEFAGEGLEQVVGAGGRRGGGCFNCGGTGHFVNACPRPKRFKAGSGETPIEKQERLMARDELKEKIFPRLFRLALCDRTYEFVGGKDAGKGARLPGKGGIVYFLAVNGPPCDKPPSGFWTVEAAWRALADFRRCATVPKMCARLELAFSATAPALVEADGRSYHALDLRGRCGGVWSQFQGLLAEALARARAGSRQGDIFVVAVDDVVGRLPSGEAAVDPAGGEHLMTDGCGMASANVVQQIAAELGWTSVPLQTQLRAWWGGSLAKGVLSTSAVLPPSTILVRASQIKVDAVARGPPCGNGPHAARPRASLEINGRQRRPSQAHTSPFLVPLLEALGGPPMVELLLELQSAAAEPMARYLKLVSEGRELSDDDVVSLARQVEPMPATAALPGSPTLLAMLMTPGIDTRDEHVRSLLMSELKRQLAQLRRGRFAIADSMTLMASVDHTGTLGEGEVVCLEHGRAAVLGRCLLYKSPGIHLGDVRAVRAVAPTPAMSEHLAFAPDGQHGLIVSCQGERSVLDMIAGSDADGDCFTVLFNERLLSLLPDEALHRPWVKQVKPPPPMARPQPSPPKPLALGQSELLRAMKEHLIRLKQGHDLVTKTSTAWKVNTDKHGARHHDSLVVLVHLNMEALDSGKSGALPTLPSKFQTISLPPHLQKPRGEGEAAMGRRGGQAVRGAGSALLRMYEAVEFNVITGIVERQECPPVWIDPDLARLETEVPPDQRRPLMDKWLGRATQYSQDIKEDTKARGGGFDSEAWMRIVAHYRALLVDGEDLGDPSAQLRSNCYALYEAIYLSRSNEMCGWCAKCREPPASHPRNFRFVWAVAGDLLLFLKATNRRRATQAGLAPEARTAPSIVDPGRFHLLTQRRDRRAIHPDETAPGEEEELDPLLAAELAAG</sequence>
<dbReference type="AlphaFoldDB" id="A0A0D3JY55"/>
<keyword evidence="6" id="KW-1185">Reference proteome</keyword>
<dbReference type="STRING" id="2903.R1EPA1"/>
<feature type="compositionally biased region" description="Low complexity" evidence="3">
    <location>
        <begin position="118"/>
        <end position="162"/>
    </location>
</feature>
<dbReference type="Proteomes" id="UP000013827">
    <property type="component" value="Unassembled WGS sequence"/>
</dbReference>
<feature type="compositionally biased region" description="Low complexity" evidence="3">
    <location>
        <begin position="82"/>
        <end position="94"/>
    </location>
</feature>
<keyword evidence="1" id="KW-0863">Zinc-finger</keyword>
<comment type="similarity">
    <text evidence="2">Belongs to the RdRP family.</text>
</comment>
<dbReference type="GO" id="GO:0031380">
    <property type="term" value="C:nuclear RNA-directed RNA polymerase complex"/>
    <property type="evidence" value="ECO:0007669"/>
    <property type="project" value="TreeGrafter"/>
</dbReference>
<dbReference type="InterPro" id="IPR036875">
    <property type="entry name" value="Znf_CCHC_sf"/>
</dbReference>
<dbReference type="EnsemblProtists" id="EOD28440">
    <property type="protein sequence ID" value="EOD28440"/>
    <property type="gene ID" value="EMIHUDRAFT_99932"/>
</dbReference>
<keyword evidence="2" id="KW-0694">RNA-binding</keyword>
<organism evidence="5 6">
    <name type="scientific">Emiliania huxleyi (strain CCMP1516)</name>
    <dbReference type="NCBI Taxonomy" id="280463"/>
    <lineage>
        <taxon>Eukaryota</taxon>
        <taxon>Haptista</taxon>
        <taxon>Haptophyta</taxon>
        <taxon>Prymnesiophyceae</taxon>
        <taxon>Isochrysidales</taxon>
        <taxon>Noelaerhabdaceae</taxon>
        <taxon>Emiliania</taxon>
    </lineage>
</organism>
<evidence type="ECO:0000256" key="1">
    <source>
        <dbReference type="PROSITE-ProRule" id="PRU00047"/>
    </source>
</evidence>
<dbReference type="PROSITE" id="PS50158">
    <property type="entry name" value="ZF_CCHC"/>
    <property type="match status" value="1"/>
</dbReference>
<feature type="region of interest" description="Disordered" evidence="3">
    <location>
        <begin position="1145"/>
        <end position="1165"/>
    </location>
</feature>